<evidence type="ECO:0000313" key="1">
    <source>
        <dbReference type="Proteomes" id="UP000887579"/>
    </source>
</evidence>
<dbReference type="Proteomes" id="UP000887579">
    <property type="component" value="Unplaced"/>
</dbReference>
<dbReference type="WBParaSite" id="ES5_v2.g10193.t1">
    <property type="protein sequence ID" value="ES5_v2.g10193.t1"/>
    <property type="gene ID" value="ES5_v2.g10193"/>
</dbReference>
<reference evidence="2" key="1">
    <citation type="submission" date="2022-11" db="UniProtKB">
        <authorList>
            <consortium name="WormBaseParasite"/>
        </authorList>
    </citation>
    <scope>IDENTIFICATION</scope>
</reference>
<sequence>MSREYQQPAASICGSATRSNYAIPFDANIVHSTPIKVEQHLFADTINKGDATNMDDATLMSESNSENEFDAPAPTLNNTNVEYSNVNHEQPQPKNNRRFYPATSGYREDPAAMVHPDRRVNRLPFDGIAAASSRYSTVNNNAYAPRETSIRPHLNRRATPHNYSNGAAAPSRFPTFPAWNGRENSSSYLMPPENNTRYSPSPSRPATNTPDVHPFRFSSRQERRERTKSFQKNSQPPPAKDSPPKIDPKKVAFKQYFKDLLQSYMNNLNIDEAARSLIENISTYSNPTFCLEGIFEYCCQDLIYNAVQERNAASMLLLKCLQEDSTLKNVFSSAFKNYSNFIVENNIETDDENLILKFPEFFAYIWINDTSKILPTSAFIDGFKPLHENESSLFPRCLSAFGRLANPQGQLKVGERMGMLYHEFVAADSYYKSKQIQKVLEKFLFSYGKYHNLKNLLESMHCFKTYKN</sequence>
<name>A0AC34EZQ3_9BILA</name>
<protein>
    <submittedName>
        <fullName evidence="2">Uncharacterized protein</fullName>
    </submittedName>
</protein>
<organism evidence="1 2">
    <name type="scientific">Panagrolaimus sp. ES5</name>
    <dbReference type="NCBI Taxonomy" id="591445"/>
    <lineage>
        <taxon>Eukaryota</taxon>
        <taxon>Metazoa</taxon>
        <taxon>Ecdysozoa</taxon>
        <taxon>Nematoda</taxon>
        <taxon>Chromadorea</taxon>
        <taxon>Rhabditida</taxon>
        <taxon>Tylenchina</taxon>
        <taxon>Panagrolaimomorpha</taxon>
        <taxon>Panagrolaimoidea</taxon>
        <taxon>Panagrolaimidae</taxon>
        <taxon>Panagrolaimus</taxon>
    </lineage>
</organism>
<accession>A0AC34EZQ3</accession>
<evidence type="ECO:0000313" key="2">
    <source>
        <dbReference type="WBParaSite" id="ES5_v2.g10193.t1"/>
    </source>
</evidence>
<proteinExistence type="predicted"/>